<dbReference type="EMBL" id="CACRSP010000002">
    <property type="protein sequence ID" value="VYS74820.1"/>
    <property type="molecule type" value="Genomic_DNA"/>
</dbReference>
<dbReference type="PRINTS" id="PR00326">
    <property type="entry name" value="GTP1OBG"/>
</dbReference>
<evidence type="ECO:0000256" key="6">
    <source>
        <dbReference type="ARBA" id="ARBA00022801"/>
    </source>
</evidence>
<dbReference type="PROSITE" id="PS51710">
    <property type="entry name" value="G_OBG"/>
    <property type="match status" value="1"/>
</dbReference>
<evidence type="ECO:0000256" key="3">
    <source>
        <dbReference type="ARBA" id="ARBA00022490"/>
    </source>
</evidence>
<name>A0A6N2R4C7_9BIFI</name>
<feature type="binding site" evidence="9">
    <location>
        <begin position="242"/>
        <end position="245"/>
    </location>
    <ligand>
        <name>GTP</name>
        <dbReference type="ChEBI" id="CHEBI:37565"/>
    </ligand>
</feature>
<dbReference type="InterPro" id="IPR036726">
    <property type="entry name" value="GTP1_OBG_dom_sf"/>
</dbReference>
<evidence type="ECO:0000256" key="2">
    <source>
        <dbReference type="ARBA" id="ARBA00007699"/>
    </source>
</evidence>
<dbReference type="GO" id="GO:0042254">
    <property type="term" value="P:ribosome biogenesis"/>
    <property type="evidence" value="ECO:0007669"/>
    <property type="project" value="UniProtKB-UniRule"/>
</dbReference>
<dbReference type="SUPFAM" id="SSF82051">
    <property type="entry name" value="Obg GTP-binding protein N-terminal domain"/>
    <property type="match status" value="1"/>
</dbReference>
<reference evidence="14" key="1">
    <citation type="submission" date="2019-11" db="EMBL/GenBank/DDBJ databases">
        <authorList>
            <person name="Feng L."/>
        </authorList>
    </citation>
    <scope>NUCLEOTIDE SEQUENCE</scope>
    <source>
        <strain evidence="14">BdentiumLFYP24</strain>
    </source>
</reference>
<dbReference type="GO" id="GO:0005525">
    <property type="term" value="F:GTP binding"/>
    <property type="evidence" value="ECO:0007669"/>
    <property type="project" value="UniProtKB-UniRule"/>
</dbReference>
<evidence type="ECO:0000259" key="13">
    <source>
        <dbReference type="PROSITE" id="PS51883"/>
    </source>
</evidence>
<dbReference type="Pfam" id="PF01926">
    <property type="entry name" value="MMR_HSR1"/>
    <property type="match status" value="1"/>
</dbReference>
<dbReference type="FunFam" id="2.70.210.12:FF:000001">
    <property type="entry name" value="GTPase Obg"/>
    <property type="match status" value="1"/>
</dbReference>
<evidence type="ECO:0000259" key="12">
    <source>
        <dbReference type="PROSITE" id="PS51881"/>
    </source>
</evidence>
<dbReference type="InterPro" id="IPR036346">
    <property type="entry name" value="GTP-bd_prot_GTP1/OBG_C_sf"/>
</dbReference>
<keyword evidence="4 9" id="KW-0479">Metal-binding</keyword>
<evidence type="ECO:0000256" key="5">
    <source>
        <dbReference type="ARBA" id="ARBA00022741"/>
    </source>
</evidence>
<organism evidence="14">
    <name type="scientific">Bifidobacterium dentium</name>
    <dbReference type="NCBI Taxonomy" id="1689"/>
    <lineage>
        <taxon>Bacteria</taxon>
        <taxon>Bacillati</taxon>
        <taxon>Actinomycetota</taxon>
        <taxon>Actinomycetes</taxon>
        <taxon>Bifidobacteriales</taxon>
        <taxon>Bifidobacteriaceae</taxon>
        <taxon>Bifidobacterium</taxon>
    </lineage>
</organism>
<keyword evidence="3 9" id="KW-0963">Cytoplasm</keyword>
<dbReference type="PROSITE" id="PS51881">
    <property type="entry name" value="OCT"/>
    <property type="match status" value="1"/>
</dbReference>
<evidence type="ECO:0000256" key="4">
    <source>
        <dbReference type="ARBA" id="ARBA00022723"/>
    </source>
</evidence>
<feature type="binding site" evidence="9">
    <location>
        <begin position="196"/>
        <end position="203"/>
    </location>
    <ligand>
        <name>GTP</name>
        <dbReference type="ChEBI" id="CHEBI:37565"/>
    </ligand>
</feature>
<proteinExistence type="inferred from homology"/>
<dbReference type="AlphaFoldDB" id="A0A6N2R4C7"/>
<feature type="binding site" evidence="9">
    <location>
        <begin position="322"/>
        <end position="325"/>
    </location>
    <ligand>
        <name>GTP</name>
        <dbReference type="ChEBI" id="CHEBI:37565"/>
    </ligand>
</feature>
<feature type="binding site" evidence="9">
    <location>
        <position position="223"/>
    </location>
    <ligand>
        <name>Mg(2+)</name>
        <dbReference type="ChEBI" id="CHEBI:18420"/>
    </ligand>
</feature>
<dbReference type="InterPro" id="IPR014100">
    <property type="entry name" value="GTP-bd_Obg/CgtA"/>
</dbReference>
<feature type="binding site" evidence="9">
    <location>
        <begin position="351"/>
        <end position="353"/>
    </location>
    <ligand>
        <name>GTP</name>
        <dbReference type="ChEBI" id="CHEBI:37565"/>
    </ligand>
</feature>
<evidence type="ECO:0000313" key="14">
    <source>
        <dbReference type="EMBL" id="VYS74820.1"/>
    </source>
</evidence>
<dbReference type="InterPro" id="IPR031167">
    <property type="entry name" value="G_OBG"/>
</dbReference>
<feature type="binding site" evidence="9">
    <location>
        <begin position="221"/>
        <end position="225"/>
    </location>
    <ligand>
        <name>GTP</name>
        <dbReference type="ChEBI" id="CHEBI:37565"/>
    </ligand>
</feature>
<dbReference type="InterPro" id="IPR027417">
    <property type="entry name" value="P-loop_NTPase"/>
</dbReference>
<dbReference type="CDD" id="cd01898">
    <property type="entry name" value="Obg"/>
    <property type="match status" value="1"/>
</dbReference>
<evidence type="ECO:0000256" key="8">
    <source>
        <dbReference type="ARBA" id="ARBA00023134"/>
    </source>
</evidence>
<comment type="subcellular location">
    <subcellularLocation>
        <location evidence="9">Cytoplasm</location>
    </subcellularLocation>
</comment>
<dbReference type="PROSITE" id="PS51883">
    <property type="entry name" value="OBG"/>
    <property type="match status" value="1"/>
</dbReference>
<feature type="region of interest" description="Disordered" evidence="10">
    <location>
        <begin position="510"/>
        <end position="532"/>
    </location>
</feature>
<keyword evidence="7 9" id="KW-0460">Magnesium</keyword>
<protein>
    <recommendedName>
        <fullName evidence="9">GTPase Obg</fullName>
        <ecNumber evidence="9">3.6.5.-</ecNumber>
    </recommendedName>
    <alternativeName>
        <fullName evidence="9">GTP-binding protein Obg</fullName>
    </alternativeName>
</protein>
<dbReference type="NCBIfam" id="NF008955">
    <property type="entry name" value="PRK12297.1"/>
    <property type="match status" value="1"/>
</dbReference>
<keyword evidence="8 9" id="KW-0342">GTP-binding</keyword>
<dbReference type="InterPro" id="IPR015349">
    <property type="entry name" value="OCT_dom"/>
</dbReference>
<comment type="subunit">
    <text evidence="9">Monomer.</text>
</comment>
<evidence type="ECO:0000259" key="11">
    <source>
        <dbReference type="PROSITE" id="PS51710"/>
    </source>
</evidence>
<dbReference type="InterPro" id="IPR006074">
    <property type="entry name" value="GTP1-OBG_CS"/>
</dbReference>
<dbReference type="Gene3D" id="3.30.300.350">
    <property type="entry name" value="GTP-binding protein OBG, C-terminal domain"/>
    <property type="match status" value="1"/>
</dbReference>
<dbReference type="SUPFAM" id="SSF52540">
    <property type="entry name" value="P-loop containing nucleoside triphosphate hydrolases"/>
    <property type="match status" value="1"/>
</dbReference>
<dbReference type="InterPro" id="IPR045086">
    <property type="entry name" value="OBG_GTPase"/>
</dbReference>
<evidence type="ECO:0000256" key="10">
    <source>
        <dbReference type="SAM" id="MobiDB-lite"/>
    </source>
</evidence>
<dbReference type="PANTHER" id="PTHR11702:SF31">
    <property type="entry name" value="MITOCHONDRIAL RIBOSOME-ASSOCIATED GTPASE 2"/>
    <property type="match status" value="1"/>
</dbReference>
<gene>
    <name evidence="9 14" type="primary">obg</name>
    <name evidence="14" type="ORF">BDLFYP24_00736</name>
</gene>
<dbReference type="PANTHER" id="PTHR11702">
    <property type="entry name" value="DEVELOPMENTALLY REGULATED GTP-BINDING PROTEIN-RELATED"/>
    <property type="match status" value="1"/>
</dbReference>
<dbReference type="GO" id="GO:0003924">
    <property type="term" value="F:GTPase activity"/>
    <property type="evidence" value="ECO:0007669"/>
    <property type="project" value="UniProtKB-UniRule"/>
</dbReference>
<comment type="similarity">
    <text evidence="2 9">Belongs to the TRAFAC class OBG-HflX-like GTPase superfamily. OBG GTPase family.</text>
</comment>
<dbReference type="HAMAP" id="MF_01454">
    <property type="entry name" value="GTPase_Obg"/>
    <property type="match status" value="1"/>
</dbReference>
<dbReference type="NCBIfam" id="TIGR03595">
    <property type="entry name" value="Obg_CgtA_exten"/>
    <property type="match status" value="1"/>
</dbReference>
<feature type="domain" description="OCT" evidence="12">
    <location>
        <begin position="404"/>
        <end position="490"/>
    </location>
</feature>
<comment type="cofactor">
    <cofactor evidence="1 9">
        <name>Mg(2+)</name>
        <dbReference type="ChEBI" id="CHEBI:18420"/>
    </cofactor>
</comment>
<dbReference type="NCBIfam" id="TIGR02729">
    <property type="entry name" value="Obg_CgtA"/>
    <property type="match status" value="1"/>
</dbReference>
<keyword evidence="5 9" id="KW-0547">Nucleotide-binding</keyword>
<dbReference type="InterPro" id="IPR006169">
    <property type="entry name" value="GTP1_OBG_dom"/>
</dbReference>
<dbReference type="InterPro" id="IPR006073">
    <property type="entry name" value="GTP-bd"/>
</dbReference>
<comment type="function">
    <text evidence="9">An essential GTPase which binds GTP, GDP and possibly (p)ppGpp with moderate affinity, with high nucleotide exchange rates and a fairly low GTP hydrolysis rate. Plays a role in control of the cell cycle, stress response, ribosome biogenesis and in those bacteria that undergo differentiation, in morphogenesis control.</text>
</comment>
<dbReference type="Gene3D" id="2.70.210.12">
    <property type="entry name" value="GTP1/OBG domain"/>
    <property type="match status" value="1"/>
</dbReference>
<evidence type="ECO:0000256" key="7">
    <source>
        <dbReference type="ARBA" id="ARBA00022842"/>
    </source>
</evidence>
<feature type="domain" description="OBG-type G" evidence="11">
    <location>
        <begin position="190"/>
        <end position="370"/>
    </location>
</feature>
<dbReference type="GO" id="GO:0005737">
    <property type="term" value="C:cytoplasm"/>
    <property type="evidence" value="ECO:0007669"/>
    <property type="project" value="UniProtKB-SubCell"/>
</dbReference>
<keyword evidence="6 9" id="KW-0378">Hydrolase</keyword>
<dbReference type="GO" id="GO:0000287">
    <property type="term" value="F:magnesium ion binding"/>
    <property type="evidence" value="ECO:0007669"/>
    <property type="project" value="InterPro"/>
</dbReference>
<evidence type="ECO:0000256" key="1">
    <source>
        <dbReference type="ARBA" id="ARBA00001946"/>
    </source>
</evidence>
<dbReference type="Pfam" id="PF01018">
    <property type="entry name" value="GTP1_OBG"/>
    <property type="match status" value="1"/>
</dbReference>
<feature type="region of interest" description="Disordered" evidence="10">
    <location>
        <begin position="547"/>
        <end position="584"/>
    </location>
</feature>
<dbReference type="Gene3D" id="3.40.50.300">
    <property type="entry name" value="P-loop containing nucleotide triphosphate hydrolases"/>
    <property type="match status" value="1"/>
</dbReference>
<dbReference type="EC" id="3.6.5.-" evidence="9"/>
<sequence length="584" mass="63748">MWTRLFFFLANPVPRNNESRYMSDFVDRVTVHVKGGDGGNGSAGIRREKYKPLAGPNGGNGGNGGSVIFLADQNANSLLDYRFMPHREAGSGTMGLGDTKDGSKGADLILPVPVGTVIFEAKGPQGARKYPGEQLADLRHVGDRYVAAAGGNGGLGNAALANRTRRAPGFALLGEPGEERDVILELKSIADVALVGFPSAGKSSLIAAMSSAKPKIADYPFTTLVPNLGVVMAGDSRYTIADVPGLIPGASQGKGLGLEFLRHIERTEIIAHVIDCATLEPDRDPMSDYRALEHELAEYADKLELPLGAIPIPERPRIVILNKVDMPEAKELAEFVKPEFEALGLKVFIISTASHEGLKELNWALAGLVADMRKEVAKREQAEEEARVVIKPLEETKNRRRRNDESGSALEFTVERKESGNGDVWYEVLGGKPERWVMQTNFDNDEAVGYLADRLAKLGVEDELRRKGAKPGDEVRIGRGDRAVEFDWDPTIAAGAEMLDGAQLGARGVDLRLQGQDGRTQRRTNSERRRQYHEMMDARQAVREAMMAERAAGHWTDPSVDDDRHDENSLFGRGESADTDDVKE</sequence>
<dbReference type="NCBIfam" id="NF008954">
    <property type="entry name" value="PRK12296.1"/>
    <property type="match status" value="1"/>
</dbReference>
<dbReference type="Pfam" id="PF09269">
    <property type="entry name" value="DUF1967"/>
    <property type="match status" value="1"/>
</dbReference>
<dbReference type="PROSITE" id="PS00905">
    <property type="entry name" value="GTP1_OBG"/>
    <property type="match status" value="1"/>
</dbReference>
<feature type="domain" description="Obg" evidence="13">
    <location>
        <begin position="23"/>
        <end position="189"/>
    </location>
</feature>
<accession>A0A6N2R4C7</accession>
<evidence type="ECO:0000256" key="9">
    <source>
        <dbReference type="HAMAP-Rule" id="MF_01454"/>
    </source>
</evidence>
<feature type="binding site" evidence="9">
    <location>
        <position position="203"/>
    </location>
    <ligand>
        <name>Mg(2+)</name>
        <dbReference type="ChEBI" id="CHEBI:18420"/>
    </ligand>
</feature>
<dbReference type="NCBIfam" id="NF008956">
    <property type="entry name" value="PRK12299.1"/>
    <property type="match status" value="1"/>
</dbReference>
<dbReference type="SUPFAM" id="SSF102741">
    <property type="entry name" value="Obg GTP-binding protein C-terminal domain"/>
    <property type="match status" value="1"/>
</dbReference>